<dbReference type="Gene3D" id="2.40.10.220">
    <property type="entry name" value="predicted glycosyltransferase like domains"/>
    <property type="match status" value="1"/>
</dbReference>
<gene>
    <name evidence="3" type="ORF">EDC14_102951</name>
</gene>
<dbReference type="AlphaFoldDB" id="A0A4R1R9H5"/>
<protein>
    <submittedName>
        <fullName evidence="3">PilZ domain-containing protein</fullName>
    </submittedName>
</protein>
<feature type="compositionally biased region" description="Pro residues" evidence="1">
    <location>
        <begin position="269"/>
        <end position="278"/>
    </location>
</feature>
<feature type="domain" description="PilZ" evidence="2">
    <location>
        <begin position="7"/>
        <end position="111"/>
    </location>
</feature>
<reference evidence="3 4" key="1">
    <citation type="submission" date="2019-03" db="EMBL/GenBank/DDBJ databases">
        <title>Genomic Encyclopedia of Type Strains, Phase IV (KMG-IV): sequencing the most valuable type-strain genomes for metagenomic binning, comparative biology and taxonomic classification.</title>
        <authorList>
            <person name="Goeker M."/>
        </authorList>
    </citation>
    <scope>NUCLEOTIDE SEQUENCE [LARGE SCALE GENOMIC DNA]</scope>
    <source>
        <strain evidence="3 4">LX-B</strain>
    </source>
</reference>
<dbReference type="InterPro" id="IPR009875">
    <property type="entry name" value="PilZ_domain"/>
</dbReference>
<dbReference type="SUPFAM" id="SSF141371">
    <property type="entry name" value="PilZ domain-like"/>
    <property type="match status" value="2"/>
</dbReference>
<dbReference type="Pfam" id="PF07238">
    <property type="entry name" value="PilZ"/>
    <property type="match status" value="1"/>
</dbReference>
<feature type="compositionally biased region" description="Polar residues" evidence="1">
    <location>
        <begin position="350"/>
        <end position="363"/>
    </location>
</feature>
<dbReference type="RefSeq" id="WP_132016013.1">
    <property type="nucleotide sequence ID" value="NZ_SLUN01000029.1"/>
</dbReference>
<feature type="compositionally biased region" description="Low complexity" evidence="1">
    <location>
        <begin position="447"/>
        <end position="461"/>
    </location>
</feature>
<dbReference type="EMBL" id="SLUN01000029">
    <property type="protein sequence ID" value="TCL62022.1"/>
    <property type="molecule type" value="Genomic_DNA"/>
</dbReference>
<name>A0A4R1R9H5_HYDET</name>
<dbReference type="GO" id="GO:0035438">
    <property type="term" value="F:cyclic-di-GMP binding"/>
    <property type="evidence" value="ECO:0007669"/>
    <property type="project" value="InterPro"/>
</dbReference>
<keyword evidence="4" id="KW-1185">Reference proteome</keyword>
<evidence type="ECO:0000313" key="3">
    <source>
        <dbReference type="EMBL" id="TCL62022.1"/>
    </source>
</evidence>
<evidence type="ECO:0000256" key="1">
    <source>
        <dbReference type="SAM" id="MobiDB-lite"/>
    </source>
</evidence>
<evidence type="ECO:0000259" key="2">
    <source>
        <dbReference type="Pfam" id="PF07238"/>
    </source>
</evidence>
<organism evidence="3 4">
    <name type="scientific">Hydrogenispora ethanolica</name>
    <dbReference type="NCBI Taxonomy" id="1082276"/>
    <lineage>
        <taxon>Bacteria</taxon>
        <taxon>Bacillati</taxon>
        <taxon>Bacillota</taxon>
        <taxon>Hydrogenispora</taxon>
    </lineage>
</organism>
<feature type="compositionally biased region" description="Pro residues" evidence="1">
    <location>
        <begin position="396"/>
        <end position="406"/>
    </location>
</feature>
<feature type="region of interest" description="Disordered" evidence="1">
    <location>
        <begin position="433"/>
        <end position="464"/>
    </location>
</feature>
<feature type="compositionally biased region" description="Low complexity" evidence="1">
    <location>
        <begin position="211"/>
        <end position="227"/>
    </location>
</feature>
<evidence type="ECO:0000313" key="4">
    <source>
        <dbReference type="Proteomes" id="UP000295008"/>
    </source>
</evidence>
<feature type="compositionally biased region" description="Pro residues" evidence="1">
    <location>
        <begin position="305"/>
        <end position="317"/>
    </location>
</feature>
<feature type="region of interest" description="Disordered" evidence="1">
    <location>
        <begin position="189"/>
        <end position="230"/>
    </location>
</feature>
<feature type="compositionally biased region" description="Low complexity" evidence="1">
    <location>
        <begin position="364"/>
        <end position="380"/>
    </location>
</feature>
<dbReference type="Proteomes" id="UP000295008">
    <property type="component" value="Unassembled WGS sequence"/>
</dbReference>
<feature type="region of interest" description="Disordered" evidence="1">
    <location>
        <begin position="127"/>
        <end position="166"/>
    </location>
</feature>
<sequence>MLRGIVNRRKTSRVPFQNEMNILLEVNGQTQALATATNVSSGGIQFYVLQGFLELKIGELIELVFYLPGLGMTTVRGEICYLLNSTDNEERPVLYYGVKFRDITPEVLKGLEIFCLGPIREQEREPSPLAAAAAAAAASEVRAQPEPLPAPQPGSEAEPFLPENSDPKKMLTQEAIDRLVAYLLAHAGPREERTAPRQPELAPPLEKSRQPSASDDSPASDDTAGPATVLPPVSAAERTKAALPPLDFDPVTLTNLLGAELLSLFQNAPEPPPEPQNPPAEQREEPPLQMPAPEETVPDPETIPAGPPAGFPEPPAPLADAPSGPARLPATAEDDSGGFASPYQELVDQLVQSLTQPKPSRNSAAQGAAPAQAAAARATADPVPRTGSRETAVPAVAPPVPPPVAPAAPGGNPEQNSIDYLVKLLLQKNSAGAAANRPAAPAPAAPQEPAQSVPPVQAASSKPDSAVLPAPVFGAAAPEHDSVGNPLLYQYLMADPAPKPVPAAPEPNPGALQGSHIQFREGNSVPVSIEDLSIGGVTVRLAEPISEQANVLINLAAEGTAIYNIVAVCDWSGRYRSGDYLAGFNFCQLTPEQTNQLRTMIQRLHM</sequence>
<proteinExistence type="predicted"/>
<feature type="region of interest" description="Disordered" evidence="1">
    <location>
        <begin position="266"/>
        <end position="416"/>
    </location>
</feature>
<comment type="caution">
    <text evidence="3">The sequence shown here is derived from an EMBL/GenBank/DDBJ whole genome shotgun (WGS) entry which is preliminary data.</text>
</comment>
<accession>A0A4R1R9H5</accession>